<evidence type="ECO:0000256" key="1">
    <source>
        <dbReference type="ARBA" id="ARBA00022679"/>
    </source>
</evidence>
<dbReference type="PANTHER" id="PTHR23342:SF0">
    <property type="entry name" value="N-ACETYLGLUTAMATE SYNTHASE, MITOCHONDRIAL"/>
    <property type="match status" value="1"/>
</dbReference>
<proteinExistence type="predicted"/>
<evidence type="ECO:0000259" key="2">
    <source>
        <dbReference type="Pfam" id="PF00696"/>
    </source>
</evidence>
<feature type="domain" description="Aspartate/glutamate/uridylate kinase" evidence="2">
    <location>
        <begin position="1"/>
        <end position="65"/>
    </location>
</feature>
<dbReference type="Gene3D" id="3.40.1160.10">
    <property type="entry name" value="Acetylglutamate kinase-like"/>
    <property type="match status" value="1"/>
</dbReference>
<dbReference type="InterPro" id="IPR001048">
    <property type="entry name" value="Asp/Glu/Uridylate_kinase"/>
</dbReference>
<gene>
    <name evidence="3" type="ORF">METZ01_LOCUS502165</name>
</gene>
<organism evidence="3">
    <name type="scientific">marine metagenome</name>
    <dbReference type="NCBI Taxonomy" id="408172"/>
    <lineage>
        <taxon>unclassified sequences</taxon>
        <taxon>metagenomes</taxon>
        <taxon>ecological metagenomes</taxon>
    </lineage>
</organism>
<sequence length="88" mass="9597">KASKLLLLTDVAGILDENSNLISLLSVNEAKKIIYKDYISGGMKPKIETCINAIDKGVQQATILDGRIPHSLILELFTEHGIGTQIYS</sequence>
<name>A0A383DXV5_9ZZZZ</name>
<dbReference type="AlphaFoldDB" id="A0A383DXV5"/>
<feature type="non-terminal residue" evidence="3">
    <location>
        <position position="1"/>
    </location>
</feature>
<dbReference type="GO" id="GO:0003991">
    <property type="term" value="F:acetylglutamate kinase activity"/>
    <property type="evidence" value="ECO:0007669"/>
    <property type="project" value="TreeGrafter"/>
</dbReference>
<dbReference type="SUPFAM" id="SSF53633">
    <property type="entry name" value="Carbamate kinase-like"/>
    <property type="match status" value="1"/>
</dbReference>
<reference evidence="3" key="1">
    <citation type="submission" date="2018-05" db="EMBL/GenBank/DDBJ databases">
        <authorList>
            <person name="Lanie J.A."/>
            <person name="Ng W.-L."/>
            <person name="Kazmierczak K.M."/>
            <person name="Andrzejewski T.M."/>
            <person name="Davidsen T.M."/>
            <person name="Wayne K.J."/>
            <person name="Tettelin H."/>
            <person name="Glass J.I."/>
            <person name="Rusch D."/>
            <person name="Podicherti R."/>
            <person name="Tsui H.-C.T."/>
            <person name="Winkler M.E."/>
        </authorList>
    </citation>
    <scope>NUCLEOTIDE SEQUENCE</scope>
</reference>
<dbReference type="Pfam" id="PF00696">
    <property type="entry name" value="AA_kinase"/>
    <property type="match status" value="1"/>
</dbReference>
<keyword evidence="1" id="KW-0808">Transferase</keyword>
<protein>
    <recommendedName>
        <fullName evidence="2">Aspartate/glutamate/uridylate kinase domain-containing protein</fullName>
    </recommendedName>
</protein>
<dbReference type="PANTHER" id="PTHR23342">
    <property type="entry name" value="N-ACETYLGLUTAMATE SYNTHASE"/>
    <property type="match status" value="1"/>
</dbReference>
<accession>A0A383DXV5</accession>
<evidence type="ECO:0000313" key="3">
    <source>
        <dbReference type="EMBL" id="SVE49311.1"/>
    </source>
</evidence>
<dbReference type="GO" id="GO:0006526">
    <property type="term" value="P:L-arginine biosynthetic process"/>
    <property type="evidence" value="ECO:0007669"/>
    <property type="project" value="TreeGrafter"/>
</dbReference>
<dbReference type="EMBL" id="UINC01221114">
    <property type="protein sequence ID" value="SVE49311.1"/>
    <property type="molecule type" value="Genomic_DNA"/>
</dbReference>
<dbReference type="InterPro" id="IPR036393">
    <property type="entry name" value="AceGlu_kinase-like_sf"/>
</dbReference>